<dbReference type="InterPro" id="IPR005475">
    <property type="entry name" value="Transketolase-like_Pyr-bd"/>
</dbReference>
<protein>
    <recommendedName>
        <fullName evidence="4">Transketolase-like pyrimidine-binding domain-containing protein</fullName>
    </recommendedName>
</protein>
<name>A0A523RSD7_UNCAE</name>
<dbReference type="InterPro" id="IPR033248">
    <property type="entry name" value="Transketolase_C"/>
</dbReference>
<accession>A0A523RSD7</accession>
<dbReference type="Gene3D" id="3.40.50.970">
    <property type="match status" value="1"/>
</dbReference>
<dbReference type="Pfam" id="PF02779">
    <property type="entry name" value="Transket_pyr"/>
    <property type="match status" value="1"/>
</dbReference>
<dbReference type="CDD" id="cd07033">
    <property type="entry name" value="TPP_PYR_DXS_TK_like"/>
    <property type="match status" value="1"/>
</dbReference>
<dbReference type="Gene3D" id="3.40.50.920">
    <property type="match status" value="1"/>
</dbReference>
<comment type="caution">
    <text evidence="5">The sequence shown here is derived from an EMBL/GenBank/DDBJ whole genome shotgun (WGS) entry which is preliminary data.</text>
</comment>
<sequence>MRIAFCEAVYEAAKQDPRVFSMSADVTGRQLTSFRNEFPERFFETGVAEQNLVGVAAGLALSGKIPFISTVASFISTRCYEQIKIDVCFQNLSVKVVGFCSAFSLSEWGATHHSLEDIAIMRALPNMTVIVTAARMEPKKAVLATAQHEGPTYIRIGKGGEPDVYQKEYDFQIGKAVVLKEGDDIALVGTGMILPELLKASDELRSQGIKARVVNMHTVKPLDKDVILKAAGETQGIITVEEHNVIGGLGDAVNQLLTRRKVNVPLEIMGIEDVFMEVGTVQELRHAHYLDSQAILNKAKEILKAE</sequence>
<evidence type="ECO:0000313" key="6">
    <source>
        <dbReference type="Proteomes" id="UP000316360"/>
    </source>
</evidence>
<proteinExistence type="inferred from homology"/>
<dbReference type="FunFam" id="3.40.50.970:FF:000129">
    <property type="entry name" value="Transketolase"/>
    <property type="match status" value="1"/>
</dbReference>
<gene>
    <name evidence="5" type="ORF">E3J84_05905</name>
</gene>
<dbReference type="Proteomes" id="UP000316360">
    <property type="component" value="Unassembled WGS sequence"/>
</dbReference>
<comment type="similarity">
    <text evidence="2">Belongs to the transketolase family.</text>
</comment>
<dbReference type="SUPFAM" id="SSF52518">
    <property type="entry name" value="Thiamin diphosphate-binding fold (THDP-binding)"/>
    <property type="match status" value="1"/>
</dbReference>
<organism evidence="5 6">
    <name type="scientific">Aerophobetes bacterium</name>
    <dbReference type="NCBI Taxonomy" id="2030807"/>
    <lineage>
        <taxon>Bacteria</taxon>
        <taxon>Candidatus Aerophobota</taxon>
    </lineage>
</organism>
<reference evidence="5 6" key="1">
    <citation type="submission" date="2019-03" db="EMBL/GenBank/DDBJ databases">
        <title>Metabolic potential of uncultured bacteria and archaea associated with petroleum seepage in deep-sea sediments.</title>
        <authorList>
            <person name="Dong X."/>
            <person name="Hubert C."/>
        </authorList>
    </citation>
    <scope>NUCLEOTIDE SEQUENCE [LARGE SCALE GENOMIC DNA]</scope>
    <source>
        <strain evidence="5">E44_bin7</strain>
    </source>
</reference>
<comment type="cofactor">
    <cofactor evidence="1">
        <name>thiamine diphosphate</name>
        <dbReference type="ChEBI" id="CHEBI:58937"/>
    </cofactor>
</comment>
<dbReference type="InterPro" id="IPR009014">
    <property type="entry name" value="Transketo_C/PFOR_II"/>
</dbReference>
<keyword evidence="3" id="KW-0786">Thiamine pyrophosphate</keyword>
<dbReference type="AlphaFoldDB" id="A0A523RSD7"/>
<dbReference type="PANTHER" id="PTHR43825:SF5">
    <property type="entry name" value="HYPOTHETICAL TRANSKETOLASE FAMILY PROTEIN"/>
    <property type="match status" value="1"/>
</dbReference>
<dbReference type="SMART" id="SM00861">
    <property type="entry name" value="Transket_pyr"/>
    <property type="match status" value="1"/>
</dbReference>
<feature type="domain" description="Transketolase-like pyrimidine-binding" evidence="4">
    <location>
        <begin position="1"/>
        <end position="163"/>
    </location>
</feature>
<evidence type="ECO:0000256" key="3">
    <source>
        <dbReference type="ARBA" id="ARBA00023052"/>
    </source>
</evidence>
<dbReference type="Pfam" id="PF02780">
    <property type="entry name" value="Transketolase_C"/>
    <property type="match status" value="1"/>
</dbReference>
<evidence type="ECO:0000256" key="2">
    <source>
        <dbReference type="ARBA" id="ARBA00007131"/>
    </source>
</evidence>
<dbReference type="InterPro" id="IPR051157">
    <property type="entry name" value="PDH/Transketolase"/>
</dbReference>
<evidence type="ECO:0000313" key="5">
    <source>
        <dbReference type="EMBL" id="TET08713.1"/>
    </source>
</evidence>
<evidence type="ECO:0000259" key="4">
    <source>
        <dbReference type="SMART" id="SM00861"/>
    </source>
</evidence>
<dbReference type="EMBL" id="SOKJ01000338">
    <property type="protein sequence ID" value="TET08713.1"/>
    <property type="molecule type" value="Genomic_DNA"/>
</dbReference>
<dbReference type="PANTHER" id="PTHR43825">
    <property type="entry name" value="PYRUVATE DEHYDROGENASE E1 COMPONENT"/>
    <property type="match status" value="1"/>
</dbReference>
<evidence type="ECO:0000256" key="1">
    <source>
        <dbReference type="ARBA" id="ARBA00001964"/>
    </source>
</evidence>
<dbReference type="SUPFAM" id="SSF52922">
    <property type="entry name" value="TK C-terminal domain-like"/>
    <property type="match status" value="1"/>
</dbReference>
<dbReference type="InterPro" id="IPR029061">
    <property type="entry name" value="THDP-binding"/>
</dbReference>